<gene>
    <name evidence="1" type="ORF">BB31_06320</name>
</gene>
<organism evidence="1 2">
    <name type="scientific">Amycolatopsis lurida NRRL 2430</name>
    <dbReference type="NCBI Taxonomy" id="1460371"/>
    <lineage>
        <taxon>Bacteria</taxon>
        <taxon>Bacillati</taxon>
        <taxon>Actinomycetota</taxon>
        <taxon>Actinomycetes</taxon>
        <taxon>Pseudonocardiales</taxon>
        <taxon>Pseudonocardiaceae</taxon>
        <taxon>Amycolatopsis</taxon>
    </lineage>
</organism>
<name>A0A2P2FZ06_AMYLU</name>
<proteinExistence type="predicted"/>
<accession>A0A2P2FZ06</accession>
<evidence type="ECO:0000313" key="2">
    <source>
        <dbReference type="Proteomes" id="UP000256220"/>
    </source>
</evidence>
<sequence length="70" mass="7940">MFDGSLSRMCDHLVIPKHAEVQDQVHFFRLDQQVRHEICRPDGEVPRVLVKLRRIDTQTTATLIGSNGGA</sequence>
<keyword evidence="2" id="KW-1185">Reference proteome</keyword>
<comment type="caution">
    <text evidence="1">The sequence shown here is derived from an EMBL/GenBank/DDBJ whole genome shotgun (WGS) entry which is preliminary data.</text>
</comment>
<reference evidence="1 2" key="1">
    <citation type="journal article" date="2014" name="Genome Announc.">
        <title>Draft Genome Sequence of Amycolatopsis lurida NRRL 2430, Producer of the Glycopeptide Family Antibiotic Ristocetin.</title>
        <authorList>
            <person name="Kwun M.J."/>
            <person name="Hong H.J."/>
        </authorList>
    </citation>
    <scope>NUCLEOTIDE SEQUENCE [LARGE SCALE GENOMIC DNA]</scope>
    <source>
        <strain evidence="1 2">NRRL 2430</strain>
    </source>
</reference>
<evidence type="ECO:0000313" key="1">
    <source>
        <dbReference type="EMBL" id="KFU81953.1"/>
    </source>
</evidence>
<protein>
    <submittedName>
        <fullName evidence="1">Uncharacterized protein</fullName>
    </submittedName>
</protein>
<dbReference type="Proteomes" id="UP000256220">
    <property type="component" value="Unassembled WGS sequence"/>
</dbReference>
<dbReference type="EMBL" id="JFBM01000004">
    <property type="protein sequence ID" value="KFU81953.1"/>
    <property type="molecule type" value="Genomic_DNA"/>
</dbReference>
<dbReference type="AlphaFoldDB" id="A0A2P2FZ06"/>